<name>A0A7J6QMU1_PEROL</name>
<feature type="compositionally biased region" description="Acidic residues" evidence="1">
    <location>
        <begin position="56"/>
        <end position="79"/>
    </location>
</feature>
<comment type="caution">
    <text evidence="2">The sequence shown here is derived from an EMBL/GenBank/DDBJ whole genome shotgun (WGS) entry which is preliminary data.</text>
</comment>
<accession>A0A7J6QMU1</accession>
<proteinExistence type="predicted"/>
<dbReference type="Proteomes" id="UP000574390">
    <property type="component" value="Unassembled WGS sequence"/>
</dbReference>
<evidence type="ECO:0000256" key="1">
    <source>
        <dbReference type="SAM" id="MobiDB-lite"/>
    </source>
</evidence>
<dbReference type="EMBL" id="JABANO010031856">
    <property type="protein sequence ID" value="KAF4709588.1"/>
    <property type="molecule type" value="Genomic_DNA"/>
</dbReference>
<dbReference type="EMBL" id="JABANM010016279">
    <property type="protein sequence ID" value="KAF4729728.1"/>
    <property type="molecule type" value="Genomic_DNA"/>
</dbReference>
<dbReference type="AlphaFoldDB" id="A0A7J6QMU1"/>
<keyword evidence="4" id="KW-1185">Reference proteome</keyword>
<evidence type="ECO:0000313" key="3">
    <source>
        <dbReference type="EMBL" id="KAF4729728.1"/>
    </source>
</evidence>
<organism evidence="2 4">
    <name type="scientific">Perkinsus olseni</name>
    <name type="common">Perkinsus atlanticus</name>
    <dbReference type="NCBI Taxonomy" id="32597"/>
    <lineage>
        <taxon>Eukaryota</taxon>
        <taxon>Sar</taxon>
        <taxon>Alveolata</taxon>
        <taxon>Perkinsozoa</taxon>
        <taxon>Perkinsea</taxon>
        <taxon>Perkinsida</taxon>
        <taxon>Perkinsidae</taxon>
        <taxon>Perkinsus</taxon>
    </lineage>
</organism>
<feature type="compositionally biased region" description="Acidic residues" evidence="1">
    <location>
        <begin position="86"/>
        <end position="107"/>
    </location>
</feature>
<reference evidence="4 5" key="1">
    <citation type="submission" date="2020-04" db="EMBL/GenBank/DDBJ databases">
        <title>Perkinsus olseni comparative genomics.</title>
        <authorList>
            <person name="Bogema D.R."/>
        </authorList>
    </citation>
    <scope>NUCLEOTIDE SEQUENCE [LARGE SCALE GENOMIC DNA]</scope>
    <source>
        <strain evidence="3">ATCC PRA-205</strain>
        <strain evidence="2 4">ATCC PRA-207</strain>
    </source>
</reference>
<evidence type="ECO:0000313" key="5">
    <source>
        <dbReference type="Proteomes" id="UP000574390"/>
    </source>
</evidence>
<feature type="non-terminal residue" evidence="2">
    <location>
        <position position="1"/>
    </location>
</feature>
<evidence type="ECO:0000313" key="4">
    <source>
        <dbReference type="Proteomes" id="UP000553632"/>
    </source>
</evidence>
<evidence type="ECO:0000313" key="2">
    <source>
        <dbReference type="EMBL" id="KAF4709588.1"/>
    </source>
</evidence>
<dbReference type="Proteomes" id="UP000553632">
    <property type="component" value="Unassembled WGS sequence"/>
</dbReference>
<sequence length="107" mass="11070">MPGESSVVEDDAEASPAGLAPSEGVSASPFPEVDETAEAGNTDESTDTEAQRSEATTEEDGTNEEEVEGREPESEDEGEPGAADGASEEENAEDGTYSPDEDDIDVD</sequence>
<gene>
    <name evidence="3" type="ORF">FOZ62_021922</name>
    <name evidence="2" type="ORF">FOZ63_024180</name>
</gene>
<feature type="region of interest" description="Disordered" evidence="1">
    <location>
        <begin position="1"/>
        <end position="107"/>
    </location>
</feature>
<protein>
    <submittedName>
        <fullName evidence="2">Uncharacterized protein</fullName>
    </submittedName>
</protein>